<feature type="domain" description="DUF3835" evidence="3">
    <location>
        <begin position="823"/>
        <end position="907"/>
    </location>
</feature>
<feature type="region of interest" description="Disordered" evidence="2">
    <location>
        <begin position="380"/>
        <end position="434"/>
    </location>
</feature>
<evidence type="ECO:0000313" key="4">
    <source>
        <dbReference type="EMBL" id="KTB02609.1"/>
    </source>
</evidence>
<dbReference type="VEuPathDB" id="FungiDB:B1J91_K07700g"/>
<feature type="compositionally biased region" description="Acidic residues" evidence="2">
    <location>
        <begin position="324"/>
        <end position="349"/>
    </location>
</feature>
<dbReference type="EMBL" id="LLZZ01000123">
    <property type="protein sequence ID" value="KTB02609.1"/>
    <property type="molecule type" value="Genomic_DNA"/>
</dbReference>
<dbReference type="VEuPathDB" id="FungiDB:CAGL0K07700g"/>
<feature type="region of interest" description="Disordered" evidence="2">
    <location>
        <begin position="465"/>
        <end position="488"/>
    </location>
</feature>
<organism evidence="4 5">
    <name type="scientific">Candida glabrata</name>
    <name type="common">Yeast</name>
    <name type="synonym">Torulopsis glabrata</name>
    <dbReference type="NCBI Taxonomy" id="5478"/>
    <lineage>
        <taxon>Eukaryota</taxon>
        <taxon>Fungi</taxon>
        <taxon>Dikarya</taxon>
        <taxon>Ascomycota</taxon>
        <taxon>Saccharomycotina</taxon>
        <taxon>Saccharomycetes</taxon>
        <taxon>Saccharomycetales</taxon>
        <taxon>Saccharomycetaceae</taxon>
        <taxon>Nakaseomyces</taxon>
    </lineage>
</organism>
<dbReference type="InterPro" id="IPR011599">
    <property type="entry name" value="PFD_alpha_archaea"/>
</dbReference>
<feature type="compositionally biased region" description="Basic residues" evidence="2">
    <location>
        <begin position="530"/>
        <end position="542"/>
    </location>
</feature>
<feature type="coiled-coil region" evidence="1">
    <location>
        <begin position="780"/>
        <end position="814"/>
    </location>
</feature>
<feature type="region of interest" description="Disordered" evidence="2">
    <location>
        <begin position="251"/>
        <end position="274"/>
    </location>
</feature>
<comment type="caution">
    <text evidence="4">The sequence shown here is derived from an EMBL/GenBank/DDBJ whole genome shotgun (WGS) entry which is preliminary data.</text>
</comment>
<dbReference type="GO" id="GO:1990113">
    <property type="term" value="P:RNA polymerase I assembly"/>
    <property type="evidence" value="ECO:0007669"/>
    <property type="project" value="TreeGrafter"/>
</dbReference>
<dbReference type="Pfam" id="PF12927">
    <property type="entry name" value="DUF3835"/>
    <property type="match status" value="2"/>
</dbReference>
<feature type="region of interest" description="Disordered" evidence="2">
    <location>
        <begin position="298"/>
        <end position="355"/>
    </location>
</feature>
<dbReference type="GO" id="GO:0016272">
    <property type="term" value="C:prefoldin complex"/>
    <property type="evidence" value="ECO:0007669"/>
    <property type="project" value="InterPro"/>
</dbReference>
<dbReference type="VEuPathDB" id="FungiDB:GWK60_K07513"/>
<evidence type="ECO:0000313" key="5">
    <source>
        <dbReference type="Proteomes" id="UP000054886"/>
    </source>
</evidence>
<feature type="compositionally biased region" description="Basic and acidic residues" evidence="2">
    <location>
        <begin position="380"/>
        <end position="392"/>
    </location>
</feature>
<dbReference type="VEuPathDB" id="FungiDB:GVI51_K07557"/>
<feature type="compositionally biased region" description="Polar residues" evidence="2">
    <location>
        <begin position="543"/>
        <end position="562"/>
    </location>
</feature>
<dbReference type="SUPFAM" id="SSF46579">
    <property type="entry name" value="Prefoldin"/>
    <property type="match status" value="1"/>
</dbReference>
<protein>
    <submittedName>
        <fullName evidence="4">Bud site selection protein 27</fullName>
    </submittedName>
</protein>
<feature type="compositionally biased region" description="Basic residues" evidence="2">
    <location>
        <begin position="425"/>
        <end position="434"/>
    </location>
</feature>
<dbReference type="GO" id="GO:0006457">
    <property type="term" value="P:protein folding"/>
    <property type="evidence" value="ECO:0007669"/>
    <property type="project" value="InterPro"/>
</dbReference>
<feature type="compositionally biased region" description="Basic and acidic residues" evidence="2">
    <location>
        <begin position="254"/>
        <end position="269"/>
    </location>
</feature>
<accession>A0A0W0CSN8</accession>
<dbReference type="GO" id="GO:1990114">
    <property type="term" value="P:RNA polymerase II core complex assembly"/>
    <property type="evidence" value="ECO:0007669"/>
    <property type="project" value="TreeGrafter"/>
</dbReference>
<feature type="compositionally biased region" description="Basic and acidic residues" evidence="2">
    <location>
        <begin position="514"/>
        <end position="529"/>
    </location>
</feature>
<dbReference type="AlphaFoldDB" id="A0A0W0CSN8"/>
<dbReference type="PANTHER" id="PTHR12674:SF2">
    <property type="entry name" value="PREFOLDIN SUBUNIT 5"/>
    <property type="match status" value="1"/>
</dbReference>
<feature type="region of interest" description="Disordered" evidence="2">
    <location>
        <begin position="514"/>
        <end position="563"/>
    </location>
</feature>
<feature type="domain" description="DUF3835" evidence="3">
    <location>
        <begin position="511"/>
        <end position="539"/>
    </location>
</feature>
<evidence type="ECO:0000256" key="1">
    <source>
        <dbReference type="SAM" id="Coils"/>
    </source>
</evidence>
<feature type="compositionally biased region" description="Polar residues" evidence="2">
    <location>
        <begin position="398"/>
        <end position="413"/>
    </location>
</feature>
<dbReference type="InterPro" id="IPR024325">
    <property type="entry name" value="DUF3835"/>
</dbReference>
<keyword evidence="1" id="KW-0175">Coiled coil</keyword>
<name>A0A0W0CSN8_CANGB</name>
<reference evidence="4 5" key="1">
    <citation type="submission" date="2015-10" db="EMBL/GenBank/DDBJ databases">
        <title>Draft genomes sequences of Candida glabrata isolates 1A, 1B, 2A, 2B, 3A and 3B.</title>
        <authorList>
            <person name="Haavelsrud O.E."/>
            <person name="Gaustad P."/>
        </authorList>
    </citation>
    <scope>NUCLEOTIDE SEQUENCE [LARGE SCALE GENOMIC DNA]</scope>
    <source>
        <strain evidence="4">910700640</strain>
    </source>
</reference>
<evidence type="ECO:0000256" key="2">
    <source>
        <dbReference type="SAM" id="MobiDB-lite"/>
    </source>
</evidence>
<feature type="coiled-coil region" evidence="1">
    <location>
        <begin position="113"/>
        <end position="140"/>
    </location>
</feature>
<gene>
    <name evidence="4" type="ORF">AO440_003576</name>
</gene>
<evidence type="ECO:0000259" key="3">
    <source>
        <dbReference type="Pfam" id="PF12927"/>
    </source>
</evidence>
<feature type="compositionally biased region" description="Basic and acidic residues" evidence="2">
    <location>
        <begin position="883"/>
        <end position="896"/>
    </location>
</feature>
<dbReference type="GO" id="GO:0005737">
    <property type="term" value="C:cytoplasm"/>
    <property type="evidence" value="ECO:0007669"/>
    <property type="project" value="TreeGrafter"/>
</dbReference>
<feature type="region of interest" description="Disordered" evidence="2">
    <location>
        <begin position="874"/>
        <end position="915"/>
    </location>
</feature>
<dbReference type="GO" id="GO:1990115">
    <property type="term" value="P:RNA polymerase III assembly"/>
    <property type="evidence" value="ECO:0007669"/>
    <property type="project" value="TreeGrafter"/>
</dbReference>
<dbReference type="PANTHER" id="PTHR12674">
    <property type="entry name" value="PREFOLDIN SUBUNIT 5"/>
    <property type="match status" value="1"/>
</dbReference>
<dbReference type="Proteomes" id="UP000054886">
    <property type="component" value="Unassembled WGS sequence"/>
</dbReference>
<proteinExistence type="predicted"/>
<dbReference type="GO" id="GO:0051082">
    <property type="term" value="F:unfolded protein binding"/>
    <property type="evidence" value="ECO:0007669"/>
    <property type="project" value="InterPro"/>
</dbReference>
<sequence length="915" mass="104320">MESLLESVQETNAGLKSKRDFLEEQREQYVNIRQHLIELPSRQTTEAEISSNKGQVTGLVLGDVIISKMTNEMEGIESYRLFVNIGCEYYVEKDKIYTTRYIEEKISLIEDAISKFNEKIQEANTTEKHLKEAIAFEKKENDQKFIHSKQETSSIGYNEDTDDIYEPMEIREELDEEGNVISGTVTPAATDKQASEIRDKLLDVGNAQNIKKLPNNRIEEISEDNSDNQTDKDSDFYSNLKGKLVHTRSLNSSKQEKVINEKSSDEVPNKQHTQRISTDEIYSFADLVEQLDKDDIEEGDNSLNELDFDEKAMDSWEINGDSPENYEDDEDEGYYYDEDEEEDEEEDGDMSYSGFGVAASVLPTNARSSFMDQIMKLRGLKDDTAADTDKSSSIKKSAIQSNDDTNSNRQLSGTKHHQTAVTKSILKKGGKQKAKKNVGFSKDLQIHEVESFKMENKKQRHVFNPANLFDPESYGAETEEKLDDPSSTADFDSDLFAELIGAKEADVLHEKYEEEINENNRKQQEEKKANRVSRFKATRQSKSKTSFKTAETGDTTNVNKPTEYTKKDLLESYHAESISPSTKKHSSITASNYNKHDSGYVPKKASPDKAVIQEVEDEVVERAVEDEVVERAVEDEVVERAVEDEVVERAVEDEVVERAVEDEVVERVVEDEVVERAVEDEVFERTVEDEVVERAVDEQIVNESISLDDDNAPANSQNTKERKVPVIPKELSRYIEKGEGGDKFPKAKIDYQSLNENLDDMAMAYSMGLYDDDVDDPGVVLEHLNDFKQYNEQVKELESEIAEFKINNPMLSEDNEEDDDGPIMTDIQEKDIPESYGQDDNGDDYSLSQDQLAQSVAIEYRNMKEKLVNKMRSDVSAIDPQTEEMKQIEPIDEHGNPVKQSRFRSQRKAIDKLIR</sequence>